<evidence type="ECO:0000313" key="4">
    <source>
        <dbReference type="EMBL" id="CAF1616020.1"/>
    </source>
</evidence>
<evidence type="ECO:0000256" key="2">
    <source>
        <dbReference type="ARBA" id="ARBA00023022"/>
    </source>
</evidence>
<protein>
    <submittedName>
        <fullName evidence="4">Uncharacterized protein</fullName>
    </submittedName>
</protein>
<keyword evidence="1" id="KW-0929">Antimicrobial</keyword>
<dbReference type="GO" id="GO:0042742">
    <property type="term" value="P:defense response to bacterium"/>
    <property type="evidence" value="ECO:0007669"/>
    <property type="project" value="UniProtKB-KW"/>
</dbReference>
<dbReference type="EMBL" id="CAJNOQ010039328">
    <property type="protein sequence ID" value="CAF1616020.1"/>
    <property type="molecule type" value="Genomic_DNA"/>
</dbReference>
<dbReference type="EMBL" id="CAJOBC010106289">
    <property type="protein sequence ID" value="CAF4502787.1"/>
    <property type="molecule type" value="Genomic_DNA"/>
</dbReference>
<evidence type="ECO:0000313" key="5">
    <source>
        <dbReference type="EMBL" id="CAF4340326.1"/>
    </source>
</evidence>
<dbReference type="Pfam" id="PF11630">
    <property type="entry name" value="Anti-LPS-SCYG"/>
    <property type="match status" value="1"/>
</dbReference>
<dbReference type="EMBL" id="CAJNOK010040299">
    <property type="protein sequence ID" value="CAF1550261.1"/>
    <property type="molecule type" value="Genomic_DNA"/>
</dbReference>
<sequence>MQQYQVLIAVMVYAMFTMQTSRSELALLAPCVAQNWIPCGLGIGKAVYQKYSSWSNIDTRAAFGTQCQTQFKGGFYRWKWTWSGKFWCPSISSTIKGNIGQRFSTANSPK</sequence>
<dbReference type="EMBL" id="CAJOBA010062761">
    <property type="protein sequence ID" value="CAF4340326.1"/>
    <property type="molecule type" value="Genomic_DNA"/>
</dbReference>
<organism evidence="4 7">
    <name type="scientific">Didymodactylos carnosus</name>
    <dbReference type="NCBI Taxonomy" id="1234261"/>
    <lineage>
        <taxon>Eukaryota</taxon>
        <taxon>Metazoa</taxon>
        <taxon>Spiralia</taxon>
        <taxon>Gnathifera</taxon>
        <taxon>Rotifera</taxon>
        <taxon>Eurotatoria</taxon>
        <taxon>Bdelloidea</taxon>
        <taxon>Philodinida</taxon>
        <taxon>Philodinidae</taxon>
        <taxon>Didymodactylos</taxon>
    </lineage>
</organism>
<gene>
    <name evidence="4" type="ORF">GPM918_LOCUS43421</name>
    <name evidence="3" type="ORF">OVA965_LOCUS39257</name>
    <name evidence="6" type="ORF">SRO942_LOCUS44912</name>
    <name evidence="5" type="ORF">TMI583_LOCUS40539</name>
</gene>
<dbReference type="Proteomes" id="UP000663829">
    <property type="component" value="Unassembled WGS sequence"/>
</dbReference>
<dbReference type="Proteomes" id="UP000682733">
    <property type="component" value="Unassembled WGS sequence"/>
</dbReference>
<name>A0A816C2J6_9BILA</name>
<dbReference type="InterPro" id="IPR038539">
    <property type="entry name" value="Anti-LPS_factor/Scygonadin_sf"/>
</dbReference>
<evidence type="ECO:0000256" key="1">
    <source>
        <dbReference type="ARBA" id="ARBA00022529"/>
    </source>
</evidence>
<dbReference type="AlphaFoldDB" id="A0A816C2J6"/>
<dbReference type="OrthoDB" id="9970438at2759"/>
<reference evidence="4" key="1">
    <citation type="submission" date="2021-02" db="EMBL/GenBank/DDBJ databases">
        <authorList>
            <person name="Nowell W R."/>
        </authorList>
    </citation>
    <scope>NUCLEOTIDE SEQUENCE</scope>
</reference>
<dbReference type="Proteomes" id="UP000681722">
    <property type="component" value="Unassembled WGS sequence"/>
</dbReference>
<comment type="caution">
    <text evidence="4">The sequence shown here is derived from an EMBL/GenBank/DDBJ whole genome shotgun (WGS) entry which is preliminary data.</text>
</comment>
<evidence type="ECO:0000313" key="3">
    <source>
        <dbReference type="EMBL" id="CAF1550261.1"/>
    </source>
</evidence>
<dbReference type="InterPro" id="IPR024509">
    <property type="entry name" value="Anti-LPS_factor/Scygonadin"/>
</dbReference>
<keyword evidence="2" id="KW-0044">Antibiotic</keyword>
<proteinExistence type="predicted"/>
<keyword evidence="7" id="KW-1185">Reference proteome</keyword>
<dbReference type="Gene3D" id="3.30.160.320">
    <property type="match status" value="1"/>
</dbReference>
<evidence type="ECO:0000313" key="6">
    <source>
        <dbReference type="EMBL" id="CAF4502787.1"/>
    </source>
</evidence>
<dbReference type="Proteomes" id="UP000677228">
    <property type="component" value="Unassembled WGS sequence"/>
</dbReference>
<accession>A0A816C2J6</accession>
<evidence type="ECO:0000313" key="7">
    <source>
        <dbReference type="Proteomes" id="UP000663829"/>
    </source>
</evidence>